<dbReference type="EMBL" id="CM001488">
    <property type="protein sequence ID" value="EIM64918.1"/>
    <property type="molecule type" value="Genomic_DNA"/>
</dbReference>
<dbReference type="HOGENOM" id="CLU_2632362_0_0_7"/>
<name>I5B605_9BACT</name>
<sequence length="77" mass="8856">MRRTGKKFISPIEPLALKWLSLIEFSDEESNRTKLRAQAIRLSNSGYSISQISQICLTTQETVSKWIDGWENINLTL</sequence>
<dbReference type="AlphaFoldDB" id="I5B605"/>
<dbReference type="InterPro" id="IPR009057">
    <property type="entry name" value="Homeodomain-like_sf"/>
</dbReference>
<dbReference type="Proteomes" id="UP000005778">
    <property type="component" value="Chromosome"/>
</dbReference>
<proteinExistence type="predicted"/>
<gene>
    <name evidence="1" type="ORF">DespoDRAFT_03123</name>
</gene>
<reference evidence="1 2" key="2">
    <citation type="submission" date="2012-02" db="EMBL/GenBank/DDBJ databases">
        <title>Improved High-Quality Draft sequence of Desulfobacter postgatei 2ac9.</title>
        <authorList>
            <consortium name="US DOE Joint Genome Institute"/>
            <person name="Lucas S."/>
            <person name="Han J."/>
            <person name="Lapidus A."/>
            <person name="Cheng J.-F."/>
            <person name="Goodwin L."/>
            <person name="Pitluck S."/>
            <person name="Peters L."/>
            <person name="Ovchinnikova G."/>
            <person name="Held B."/>
            <person name="Detter J.C."/>
            <person name="Han C."/>
            <person name="Tapia R."/>
            <person name="Land M."/>
            <person name="Hauser L."/>
            <person name="Kyrpides N."/>
            <person name="Ivanova N."/>
            <person name="Pagani I."/>
            <person name="Orellana R."/>
            <person name="Lovley D."/>
            <person name="Woyke T."/>
        </authorList>
    </citation>
    <scope>NUCLEOTIDE SEQUENCE [LARGE SCALE GENOMIC DNA]</scope>
    <source>
        <strain evidence="1 2">2ac9</strain>
    </source>
</reference>
<accession>I5B605</accession>
<dbReference type="Pfam" id="PF13384">
    <property type="entry name" value="HTH_23"/>
    <property type="match status" value="1"/>
</dbReference>
<keyword evidence="2" id="KW-1185">Reference proteome</keyword>
<reference evidence="1 2" key="1">
    <citation type="submission" date="2011-09" db="EMBL/GenBank/DDBJ databases">
        <authorList>
            <consortium name="US DOE Joint Genome Institute (JGI-PGF)"/>
            <person name="Lucas S."/>
            <person name="Han J."/>
            <person name="Lapidus A."/>
            <person name="Cheng J.-F."/>
            <person name="Goodwin L."/>
            <person name="Pitluck S."/>
            <person name="Peters L."/>
            <person name="Land M.L."/>
            <person name="Hauser L."/>
            <person name="Orellana R."/>
            <person name="Lovley D."/>
            <person name="Woyke T.J."/>
        </authorList>
    </citation>
    <scope>NUCLEOTIDE SEQUENCE [LARGE SCALE GENOMIC DNA]</scope>
    <source>
        <strain evidence="1 2">2ac9</strain>
    </source>
</reference>
<protein>
    <submittedName>
        <fullName evidence="1">Uncharacterized protein</fullName>
    </submittedName>
</protein>
<organism evidence="1 2">
    <name type="scientific">Desulfobacter postgatei 2ac9</name>
    <dbReference type="NCBI Taxonomy" id="879212"/>
    <lineage>
        <taxon>Bacteria</taxon>
        <taxon>Pseudomonadati</taxon>
        <taxon>Thermodesulfobacteriota</taxon>
        <taxon>Desulfobacteria</taxon>
        <taxon>Desulfobacterales</taxon>
        <taxon>Desulfobacteraceae</taxon>
        <taxon>Desulfobacter</taxon>
    </lineage>
</organism>
<dbReference type="SUPFAM" id="SSF46689">
    <property type="entry name" value="Homeodomain-like"/>
    <property type="match status" value="1"/>
</dbReference>
<evidence type="ECO:0000313" key="1">
    <source>
        <dbReference type="EMBL" id="EIM64918.1"/>
    </source>
</evidence>
<dbReference type="RefSeq" id="WP_004074572.1">
    <property type="nucleotide sequence ID" value="NZ_CM001488.1"/>
</dbReference>
<evidence type="ECO:0000313" key="2">
    <source>
        <dbReference type="Proteomes" id="UP000005778"/>
    </source>
</evidence>